<feature type="chain" id="PRO_5046273444" description="diguanylate cyclase" evidence="5">
    <location>
        <begin position="35"/>
        <end position="642"/>
    </location>
</feature>
<dbReference type="CDD" id="cd01949">
    <property type="entry name" value="GGDEF"/>
    <property type="match status" value="1"/>
</dbReference>
<dbReference type="InterPro" id="IPR050469">
    <property type="entry name" value="Diguanylate_Cyclase"/>
</dbReference>
<evidence type="ECO:0000259" key="6">
    <source>
        <dbReference type="PROSITE" id="PS50887"/>
    </source>
</evidence>
<sequence>MQIQQGRCFNYLHSRVSLLSFFACLYLYCATLNAAQQPVLDAKWLTTQLELAHKKSIQDPGDAAEFLEHLIKQHSTHLSAIQRSELQLHLADNYLLLGELSKAIALERLLANELTVLNNESLIRYYLIKSTIYSYSGQADKSLAILNTAEQQVEQLENEKLKSKVYGALASFYVYNHDDIKALDYFYKSYEIIKRSGDLLDLAYIESTMAKSYEYLFDYDKALELQLKALAYFLKNDLMFDSLVSYFHSAKIYLKMKRGQEAIASSQKMLAMAGQVANENLVYYGYIILAEAYLLEQDIAQANHYLSLSSQYFDKLEDVANIANHLYIQAAIELAQNLTDQAAKTLAKAQLLSEQIPIENSITSLLKLANLQTELAVQQNDYRLAYKYQQDFIALNEQHYNKVREIARSRHKVEFDIKQVKLEKQLLKKDKELNEFSLQEIKQQHALQNTIMFSVLLLFLLLLLFSWRQYRLKRKFSVLANTDFLTGVANRRKIMDFAESQWLELKSDNHNFCLIIFDLDHFKSINDEFGHPAGDLVLKSITETAQRAIREHDILGRIGGEEFLVVLNNTPLVEATEIAYRIKSDIEKTPINDGENVIKITASFGVAQKRAQLHSFKDLLKNADKALYAAKERGRNRVETDE</sequence>
<evidence type="ECO:0000313" key="8">
    <source>
        <dbReference type="Proteomes" id="UP000707245"/>
    </source>
</evidence>
<feature type="domain" description="GGDEF" evidence="6">
    <location>
        <begin position="510"/>
        <end position="642"/>
    </location>
</feature>
<dbReference type="RefSeq" id="WP_192541723.1">
    <property type="nucleotide sequence ID" value="NZ_JBQDLW010000020.1"/>
</dbReference>
<keyword evidence="4" id="KW-0812">Transmembrane</keyword>
<dbReference type="InterPro" id="IPR029787">
    <property type="entry name" value="Nucleotide_cyclase"/>
</dbReference>
<dbReference type="Pfam" id="PF13424">
    <property type="entry name" value="TPR_12"/>
    <property type="match status" value="1"/>
</dbReference>
<dbReference type="Gene3D" id="3.30.70.270">
    <property type="match status" value="1"/>
</dbReference>
<accession>A0ABR9FM62</accession>
<gene>
    <name evidence="7" type="ORF">EI167_10655</name>
</gene>
<keyword evidence="4" id="KW-1133">Transmembrane helix</keyword>
<dbReference type="Pfam" id="PF00990">
    <property type="entry name" value="GGDEF"/>
    <property type="match status" value="1"/>
</dbReference>
<keyword evidence="5" id="KW-0732">Signal</keyword>
<dbReference type="SUPFAM" id="SSF55073">
    <property type="entry name" value="Nucleotide cyclase"/>
    <property type="match status" value="1"/>
</dbReference>
<dbReference type="PANTHER" id="PTHR45138:SF9">
    <property type="entry name" value="DIGUANYLATE CYCLASE DGCM-RELATED"/>
    <property type="match status" value="1"/>
</dbReference>
<evidence type="ECO:0000256" key="2">
    <source>
        <dbReference type="ARBA" id="ARBA00034247"/>
    </source>
</evidence>
<evidence type="ECO:0000256" key="4">
    <source>
        <dbReference type="SAM" id="Phobius"/>
    </source>
</evidence>
<dbReference type="InterPro" id="IPR011990">
    <property type="entry name" value="TPR-like_helical_dom_sf"/>
</dbReference>
<dbReference type="Gene3D" id="1.25.40.10">
    <property type="entry name" value="Tetratricopeptide repeat domain"/>
    <property type="match status" value="1"/>
</dbReference>
<keyword evidence="3" id="KW-0175">Coiled coil</keyword>
<feature type="coiled-coil region" evidence="3">
    <location>
        <begin position="139"/>
        <end position="166"/>
    </location>
</feature>
<dbReference type="EMBL" id="RRZA01000028">
    <property type="protein sequence ID" value="MBE0457899.1"/>
    <property type="molecule type" value="Genomic_DNA"/>
</dbReference>
<name>A0ABR9FM62_9GAMM</name>
<proteinExistence type="predicted"/>
<evidence type="ECO:0000256" key="5">
    <source>
        <dbReference type="SAM" id="SignalP"/>
    </source>
</evidence>
<organism evidence="7 8">
    <name type="scientific">Pseudoalteromonas prydzensis</name>
    <dbReference type="NCBI Taxonomy" id="182141"/>
    <lineage>
        <taxon>Bacteria</taxon>
        <taxon>Pseudomonadati</taxon>
        <taxon>Pseudomonadota</taxon>
        <taxon>Gammaproteobacteria</taxon>
        <taxon>Alteromonadales</taxon>
        <taxon>Pseudoalteromonadaceae</taxon>
        <taxon>Pseudoalteromonas</taxon>
    </lineage>
</organism>
<feature type="transmembrane region" description="Helical" evidence="4">
    <location>
        <begin position="446"/>
        <end position="467"/>
    </location>
</feature>
<dbReference type="InterPro" id="IPR043128">
    <property type="entry name" value="Rev_trsase/Diguanyl_cyclase"/>
</dbReference>
<dbReference type="NCBIfam" id="TIGR00254">
    <property type="entry name" value="GGDEF"/>
    <property type="match status" value="1"/>
</dbReference>
<evidence type="ECO:0000256" key="3">
    <source>
        <dbReference type="SAM" id="Coils"/>
    </source>
</evidence>
<dbReference type="PANTHER" id="PTHR45138">
    <property type="entry name" value="REGULATORY COMPONENTS OF SENSORY TRANSDUCTION SYSTEM"/>
    <property type="match status" value="1"/>
</dbReference>
<keyword evidence="8" id="KW-1185">Reference proteome</keyword>
<keyword evidence="4" id="KW-0472">Membrane</keyword>
<protein>
    <recommendedName>
        <fullName evidence="1">diguanylate cyclase</fullName>
        <ecNumber evidence="1">2.7.7.65</ecNumber>
    </recommendedName>
</protein>
<dbReference type="Proteomes" id="UP000707245">
    <property type="component" value="Unassembled WGS sequence"/>
</dbReference>
<dbReference type="SUPFAM" id="SSF48452">
    <property type="entry name" value="TPR-like"/>
    <property type="match status" value="2"/>
</dbReference>
<feature type="signal peptide" evidence="5">
    <location>
        <begin position="1"/>
        <end position="34"/>
    </location>
</feature>
<dbReference type="SMART" id="SM00267">
    <property type="entry name" value="GGDEF"/>
    <property type="match status" value="1"/>
</dbReference>
<dbReference type="EC" id="2.7.7.65" evidence="1"/>
<evidence type="ECO:0000256" key="1">
    <source>
        <dbReference type="ARBA" id="ARBA00012528"/>
    </source>
</evidence>
<reference evidence="7 8" key="1">
    <citation type="submission" date="2020-07" db="EMBL/GenBank/DDBJ databases">
        <title>Halophilic bacteria isolated from french cheeses.</title>
        <authorList>
            <person name="Kothe C.I."/>
            <person name="Farah-Kraiem B."/>
            <person name="Renault P."/>
            <person name="Dridi B."/>
        </authorList>
    </citation>
    <scope>NUCLEOTIDE SEQUENCE [LARGE SCALE GENOMIC DNA]</scope>
    <source>
        <strain evidence="7 8">FME14</strain>
    </source>
</reference>
<evidence type="ECO:0000313" key="7">
    <source>
        <dbReference type="EMBL" id="MBE0457899.1"/>
    </source>
</evidence>
<dbReference type="PROSITE" id="PS50887">
    <property type="entry name" value="GGDEF"/>
    <property type="match status" value="1"/>
</dbReference>
<dbReference type="InterPro" id="IPR000160">
    <property type="entry name" value="GGDEF_dom"/>
</dbReference>
<comment type="catalytic activity">
    <reaction evidence="2">
        <text>2 GTP = 3',3'-c-di-GMP + 2 diphosphate</text>
        <dbReference type="Rhea" id="RHEA:24898"/>
        <dbReference type="ChEBI" id="CHEBI:33019"/>
        <dbReference type="ChEBI" id="CHEBI:37565"/>
        <dbReference type="ChEBI" id="CHEBI:58805"/>
        <dbReference type="EC" id="2.7.7.65"/>
    </reaction>
</comment>
<comment type="caution">
    <text evidence="7">The sequence shown here is derived from an EMBL/GenBank/DDBJ whole genome shotgun (WGS) entry which is preliminary data.</text>
</comment>